<organism evidence="6">
    <name type="scientific">hydrothermal vent metagenome</name>
    <dbReference type="NCBI Taxonomy" id="652676"/>
    <lineage>
        <taxon>unclassified sequences</taxon>
        <taxon>metagenomes</taxon>
        <taxon>ecological metagenomes</taxon>
    </lineage>
</organism>
<keyword evidence="5" id="KW-0472">Membrane</keyword>
<proteinExistence type="predicted"/>
<sequence>MVVLVPFLLITAVFSRITIMELSLPAGEGNNDSKKPQVTIEVIVRAKGLEISNGKQVLARFPLLKKEEAGVVADEEGYLDVSQLYDLELLSDYLVKIKTKYPKKTDALVLMEPDIEYRVLIRIMDSVRSSFIRQKGEEGEADILQQVVLFPDISIGDAP</sequence>
<name>A0A3B0W598_9ZZZZ</name>
<evidence type="ECO:0000313" key="6">
    <source>
        <dbReference type="EMBL" id="VAW51075.1"/>
    </source>
</evidence>
<evidence type="ECO:0000256" key="2">
    <source>
        <dbReference type="ARBA" id="ARBA00022475"/>
    </source>
</evidence>
<dbReference type="EMBL" id="UOFE01000013">
    <property type="protein sequence ID" value="VAW51075.1"/>
    <property type="molecule type" value="Genomic_DNA"/>
</dbReference>
<evidence type="ECO:0000256" key="4">
    <source>
        <dbReference type="ARBA" id="ARBA00022989"/>
    </source>
</evidence>
<dbReference type="InterPro" id="IPR003400">
    <property type="entry name" value="ExbD"/>
</dbReference>
<keyword evidence="2" id="KW-1003">Cell membrane</keyword>
<comment type="subcellular location">
    <subcellularLocation>
        <location evidence="1">Cell membrane</location>
        <topology evidence="1">Single-pass membrane protein</topology>
    </subcellularLocation>
</comment>
<protein>
    <recommendedName>
        <fullName evidence="7">Biopolymer transport protein ExbD/TolR</fullName>
    </recommendedName>
</protein>
<evidence type="ECO:0000256" key="1">
    <source>
        <dbReference type="ARBA" id="ARBA00004162"/>
    </source>
</evidence>
<reference evidence="6" key="1">
    <citation type="submission" date="2018-06" db="EMBL/GenBank/DDBJ databases">
        <authorList>
            <person name="Zhirakovskaya E."/>
        </authorList>
    </citation>
    <scope>NUCLEOTIDE SEQUENCE</scope>
</reference>
<dbReference type="GO" id="GO:0022857">
    <property type="term" value="F:transmembrane transporter activity"/>
    <property type="evidence" value="ECO:0007669"/>
    <property type="project" value="InterPro"/>
</dbReference>
<dbReference type="Pfam" id="PF02472">
    <property type="entry name" value="ExbD"/>
    <property type="match status" value="1"/>
</dbReference>
<evidence type="ECO:0008006" key="7">
    <source>
        <dbReference type="Google" id="ProtNLM"/>
    </source>
</evidence>
<gene>
    <name evidence="6" type="ORF">MNBD_GAMMA05-953</name>
</gene>
<evidence type="ECO:0000256" key="5">
    <source>
        <dbReference type="ARBA" id="ARBA00023136"/>
    </source>
</evidence>
<evidence type="ECO:0000256" key="3">
    <source>
        <dbReference type="ARBA" id="ARBA00022692"/>
    </source>
</evidence>
<dbReference type="AlphaFoldDB" id="A0A3B0W598"/>
<dbReference type="GO" id="GO:0005886">
    <property type="term" value="C:plasma membrane"/>
    <property type="evidence" value="ECO:0007669"/>
    <property type="project" value="UniProtKB-SubCell"/>
</dbReference>
<keyword evidence="4" id="KW-1133">Transmembrane helix</keyword>
<keyword evidence="3" id="KW-0812">Transmembrane</keyword>
<accession>A0A3B0W598</accession>